<dbReference type="Pfam" id="PF00156">
    <property type="entry name" value="Pribosyltran"/>
    <property type="match status" value="1"/>
</dbReference>
<dbReference type="AlphaFoldDB" id="A0A4Y8L680"/>
<dbReference type="InterPro" id="IPR029057">
    <property type="entry name" value="PRTase-like"/>
</dbReference>
<dbReference type="SUPFAM" id="SSF53271">
    <property type="entry name" value="PRTase-like"/>
    <property type="match status" value="1"/>
</dbReference>
<dbReference type="InterPro" id="IPR051910">
    <property type="entry name" value="ComF/GntX_DNA_util-trans"/>
</dbReference>
<reference evidence="3 4" key="1">
    <citation type="submission" date="2019-03" db="EMBL/GenBank/DDBJ databases">
        <title>San Antonio Military Medical Center submission to MRSN (WRAIR), pending publication.</title>
        <authorList>
            <person name="Blyth D.M."/>
            <person name="Mccarthy S.L."/>
            <person name="Schall S.E."/>
            <person name="Stam J.A."/>
            <person name="Ong A.C."/>
            <person name="Mcgann P.T."/>
        </authorList>
    </citation>
    <scope>NUCLEOTIDE SEQUENCE [LARGE SCALE GENOMIC DNA]</scope>
    <source>
        <strain evidence="3 4">MRSN571793</strain>
    </source>
</reference>
<evidence type="ECO:0000313" key="4">
    <source>
        <dbReference type="Proteomes" id="UP000297861"/>
    </source>
</evidence>
<evidence type="ECO:0000259" key="2">
    <source>
        <dbReference type="Pfam" id="PF00156"/>
    </source>
</evidence>
<organism evidence="3 4">
    <name type="scientific">Dysgonomonas capnocytophagoides</name>
    <dbReference type="NCBI Taxonomy" id="45254"/>
    <lineage>
        <taxon>Bacteria</taxon>
        <taxon>Pseudomonadati</taxon>
        <taxon>Bacteroidota</taxon>
        <taxon>Bacteroidia</taxon>
        <taxon>Bacteroidales</taxon>
        <taxon>Dysgonomonadaceae</taxon>
        <taxon>Dysgonomonas</taxon>
    </lineage>
</organism>
<dbReference type="PANTHER" id="PTHR47505:SF1">
    <property type="entry name" value="DNA UTILIZATION PROTEIN YHGH"/>
    <property type="match status" value="1"/>
</dbReference>
<feature type="domain" description="Phosphoribosyltransferase" evidence="2">
    <location>
        <begin position="174"/>
        <end position="226"/>
    </location>
</feature>
<name>A0A4Y8L680_9BACT</name>
<comment type="caution">
    <text evidence="3">The sequence shown here is derived from an EMBL/GenBank/DDBJ whole genome shotgun (WGS) entry which is preliminary data.</text>
</comment>
<dbReference type="Gene3D" id="3.40.50.2020">
    <property type="match status" value="1"/>
</dbReference>
<dbReference type="CDD" id="cd06223">
    <property type="entry name" value="PRTases_typeI"/>
    <property type="match status" value="1"/>
</dbReference>
<keyword evidence="4" id="KW-1185">Reference proteome</keyword>
<dbReference type="Proteomes" id="UP000297861">
    <property type="component" value="Unassembled WGS sequence"/>
</dbReference>
<sequence length="230" mass="26413">MNTIWNNFIELFFPRLCVSCKRLLIEQEKHLCLNCLLDIPKTNHLNETNNQLEVFFAGRFPFVHMASFAYYVKGGILQKIVHQIKYKENYQLAIMMGELCGKVIMKNGDKFSDIDYIVPVPLHPKRLKQRGYNQALALSKGISDKTGIKIDVGNLIRIINNPSQTKNSRFERWQNTEGIFDLKNKTIYKNKHILLIDDVVTTGSTLEICAKLLLSCENCRVSIYTLGLAV</sequence>
<accession>A0A4Y8L680</accession>
<dbReference type="InterPro" id="IPR000836">
    <property type="entry name" value="PRTase_dom"/>
</dbReference>
<gene>
    <name evidence="3" type="ORF">E2605_03875</name>
</gene>
<evidence type="ECO:0000256" key="1">
    <source>
        <dbReference type="ARBA" id="ARBA00008007"/>
    </source>
</evidence>
<comment type="similarity">
    <text evidence="1">Belongs to the ComF/GntX family.</text>
</comment>
<dbReference type="STRING" id="1121485.GCA_000426485_03355"/>
<evidence type="ECO:0000313" key="3">
    <source>
        <dbReference type="EMBL" id="TFD98093.1"/>
    </source>
</evidence>
<protein>
    <submittedName>
        <fullName evidence="3">ComF family protein</fullName>
    </submittedName>
</protein>
<proteinExistence type="inferred from homology"/>
<dbReference type="EMBL" id="SOML01000002">
    <property type="protein sequence ID" value="TFD98093.1"/>
    <property type="molecule type" value="Genomic_DNA"/>
</dbReference>
<dbReference type="PANTHER" id="PTHR47505">
    <property type="entry name" value="DNA UTILIZATION PROTEIN YHGH"/>
    <property type="match status" value="1"/>
</dbReference>
<dbReference type="OrthoDB" id="9779910at2"/>